<dbReference type="InterPro" id="IPR031629">
    <property type="entry name" value="DpaA_N"/>
</dbReference>
<dbReference type="STRING" id="555088.DealDRAFT_2437"/>
<keyword evidence="4" id="KW-1185">Reference proteome</keyword>
<dbReference type="EMBL" id="ACJM01000013">
    <property type="protein sequence ID" value="EEG76792.1"/>
    <property type="molecule type" value="Genomic_DNA"/>
</dbReference>
<dbReference type="NCBIfam" id="NF006162">
    <property type="entry name" value="PRK08306.1"/>
    <property type="match status" value="1"/>
</dbReference>
<reference evidence="3 4" key="1">
    <citation type="submission" date="2009-02" db="EMBL/GenBank/DDBJ databases">
        <title>Sequencing of the draft genome and assembly of Dethiobacter alkaliphilus AHT 1.</title>
        <authorList>
            <consortium name="US DOE Joint Genome Institute (JGI-PGF)"/>
            <person name="Lucas S."/>
            <person name="Copeland A."/>
            <person name="Lapidus A."/>
            <person name="Glavina del Rio T."/>
            <person name="Dalin E."/>
            <person name="Tice H."/>
            <person name="Bruce D."/>
            <person name="Goodwin L."/>
            <person name="Pitluck S."/>
            <person name="Larimer F."/>
            <person name="Land M.L."/>
            <person name="Hauser L."/>
            <person name="Muyzer G."/>
        </authorList>
    </citation>
    <scope>NUCLEOTIDE SEQUENCE [LARGE SCALE GENOMIC DNA]</scope>
    <source>
        <strain evidence="3 4">AHT 1</strain>
    </source>
</reference>
<protein>
    <submittedName>
        <fullName evidence="3">Shikimate/quinate 5-dehydrogenase</fullName>
    </submittedName>
</protein>
<comment type="caution">
    <text evidence="3">The sequence shown here is derived from an EMBL/GenBank/DDBJ whole genome shotgun (WGS) entry which is preliminary data.</text>
</comment>
<evidence type="ECO:0000313" key="4">
    <source>
        <dbReference type="Proteomes" id="UP000006443"/>
    </source>
</evidence>
<feature type="domain" description="D-isomer specific 2-hydroxyacid dehydrogenase NAD-binding" evidence="1">
    <location>
        <begin position="147"/>
        <end position="229"/>
    </location>
</feature>
<evidence type="ECO:0000259" key="2">
    <source>
        <dbReference type="Pfam" id="PF16924"/>
    </source>
</evidence>
<dbReference type="GO" id="GO:0051287">
    <property type="term" value="F:NAD binding"/>
    <property type="evidence" value="ECO:0007669"/>
    <property type="project" value="InterPro"/>
</dbReference>
<dbReference type="eggNOG" id="COG0287">
    <property type="taxonomic scope" value="Bacteria"/>
</dbReference>
<evidence type="ECO:0000313" key="3">
    <source>
        <dbReference type="EMBL" id="EEG76792.1"/>
    </source>
</evidence>
<proteinExistence type="predicted"/>
<feature type="domain" description="Dipicolinate synthase subunit A N-terminal" evidence="2">
    <location>
        <begin position="11"/>
        <end position="119"/>
    </location>
</feature>
<dbReference type="RefSeq" id="WP_008517812.1">
    <property type="nucleotide sequence ID" value="NZ_ACJM01000013.1"/>
</dbReference>
<dbReference type="Proteomes" id="UP000006443">
    <property type="component" value="Unassembled WGS sequence"/>
</dbReference>
<name>C0GIX8_DETAL</name>
<gene>
    <name evidence="3" type="ORF">DealDRAFT_2437</name>
</gene>
<dbReference type="Pfam" id="PF16924">
    <property type="entry name" value="DpaA_N"/>
    <property type="match status" value="1"/>
</dbReference>
<dbReference type="Pfam" id="PF02826">
    <property type="entry name" value="2-Hacid_dh_C"/>
    <property type="match status" value="1"/>
</dbReference>
<sequence length="299" mass="31897">MQNISLAGWRIVIAGGDARDVILAEQLKKAGADVWLCGFEKCALPKDATLQKGKPEFADVVILPLPGVNSDGTIYATYAEEKLFLDNLSPLFRPGLLLICGRMPTETLAFLEERKIRVVLTAEMDELAVYNAVPTAEGTIELAMRESDVTIHGSKALVIGFGRCGMPLAKTLAALGARVTVGARRREVLAQAETLGFAQLDLAKISERIGDFDFIFNTVPAMVLTDKVLGGVNKEALVIDIASKPGGTDFAAAKRLGLKTFLALGLPGKVAPKSAGNILARVYPHIITEMGKGGEHNEA</sequence>
<dbReference type="InterPro" id="IPR006140">
    <property type="entry name" value="D-isomer_DH_NAD-bd"/>
</dbReference>
<organism evidence="3 4">
    <name type="scientific">Dethiobacter alkaliphilus AHT 1</name>
    <dbReference type="NCBI Taxonomy" id="555088"/>
    <lineage>
        <taxon>Bacteria</taxon>
        <taxon>Bacillati</taxon>
        <taxon>Bacillota</taxon>
        <taxon>Dethiobacteria</taxon>
        <taxon>Dethiobacterales</taxon>
        <taxon>Dethiobacteraceae</taxon>
        <taxon>Dethiobacter</taxon>
    </lineage>
</organism>
<dbReference type="AlphaFoldDB" id="C0GIX8"/>
<evidence type="ECO:0000259" key="1">
    <source>
        <dbReference type="Pfam" id="PF02826"/>
    </source>
</evidence>
<accession>C0GIX8</accession>
<dbReference type="SUPFAM" id="SSF51735">
    <property type="entry name" value="NAD(P)-binding Rossmann-fold domains"/>
    <property type="match status" value="1"/>
</dbReference>
<dbReference type="Gene3D" id="3.40.50.720">
    <property type="entry name" value="NAD(P)-binding Rossmann-like Domain"/>
    <property type="match status" value="1"/>
</dbReference>
<dbReference type="InterPro" id="IPR036291">
    <property type="entry name" value="NAD(P)-bd_dom_sf"/>
</dbReference>